<dbReference type="InterPro" id="IPR052567">
    <property type="entry name" value="OP_Dioxygenase"/>
</dbReference>
<dbReference type="SUPFAM" id="SSF109604">
    <property type="entry name" value="HD-domain/PDEase-like"/>
    <property type="match status" value="1"/>
</dbReference>
<dbReference type="Proteomes" id="UP001216595">
    <property type="component" value="Unassembled WGS sequence"/>
</dbReference>
<keyword evidence="3" id="KW-1185">Reference proteome</keyword>
<dbReference type="EMBL" id="JAQQKW010000004">
    <property type="protein sequence ID" value="MDC7694394.1"/>
    <property type="molecule type" value="Genomic_DNA"/>
</dbReference>
<dbReference type="InterPro" id="IPR006674">
    <property type="entry name" value="HD_domain"/>
</dbReference>
<evidence type="ECO:0000313" key="2">
    <source>
        <dbReference type="EMBL" id="MDC7694394.1"/>
    </source>
</evidence>
<organism evidence="2 3">
    <name type="scientific">Asticcacaulis currens</name>
    <dbReference type="NCBI Taxonomy" id="2984210"/>
    <lineage>
        <taxon>Bacteria</taxon>
        <taxon>Pseudomonadati</taxon>
        <taxon>Pseudomonadota</taxon>
        <taxon>Alphaproteobacteria</taxon>
        <taxon>Caulobacterales</taxon>
        <taxon>Caulobacteraceae</taxon>
        <taxon>Asticcacaulis</taxon>
    </lineage>
</organism>
<accession>A0ABT5IE13</accession>
<reference evidence="2 3" key="1">
    <citation type="submission" date="2023-01" db="EMBL/GenBank/DDBJ databases">
        <title>Novel species of the genus Asticcacaulis isolated from rivers.</title>
        <authorList>
            <person name="Lu H."/>
        </authorList>
    </citation>
    <scope>NUCLEOTIDE SEQUENCE [LARGE SCALE GENOMIC DNA]</scope>
    <source>
        <strain evidence="2 3">DXS10W</strain>
    </source>
</reference>
<evidence type="ECO:0000313" key="3">
    <source>
        <dbReference type="Proteomes" id="UP001216595"/>
    </source>
</evidence>
<dbReference type="PANTHER" id="PTHR40202">
    <property type="match status" value="1"/>
</dbReference>
<dbReference type="PANTHER" id="PTHR40202:SF1">
    <property type="entry name" value="HD DOMAIN-CONTAINING PROTEIN"/>
    <property type="match status" value="1"/>
</dbReference>
<evidence type="ECO:0000259" key="1">
    <source>
        <dbReference type="Pfam" id="PF01966"/>
    </source>
</evidence>
<feature type="domain" description="HD" evidence="1">
    <location>
        <begin position="32"/>
        <end position="102"/>
    </location>
</feature>
<dbReference type="RefSeq" id="WP_272741103.1">
    <property type="nucleotide sequence ID" value="NZ_JAQQKW010000004.1"/>
</dbReference>
<name>A0ABT5IE13_9CAUL</name>
<gene>
    <name evidence="2" type="ORF">PQU94_08880</name>
</gene>
<comment type="caution">
    <text evidence="2">The sequence shown here is derived from an EMBL/GenBank/DDBJ whole genome shotgun (WGS) entry which is preliminary data.</text>
</comment>
<dbReference type="Pfam" id="PF01966">
    <property type="entry name" value="HD"/>
    <property type="match status" value="1"/>
</dbReference>
<sequence>MTNSGALSAEIRHIYLGEGHHAYGLHHLNQLQHALQSATRAEAQGLSPALVLAALLHDVGHMVHDLGHAPAEEGVDDRHEALGAAWAAERFPPAVSEPIRLHVAAKRYLCATEAGYQAALSKDSVLSLALQGGPMSPAEQRAFLALPYAQDALTLRRIDEKAKDPHAVTPTLDQFLTKCLAAVLGTQASAAQA</sequence>
<protein>
    <submittedName>
        <fullName evidence="2">Metal-dependent phosphohydrolase</fullName>
    </submittedName>
</protein>
<dbReference type="Gene3D" id="1.10.3210.10">
    <property type="entry name" value="Hypothetical protein af1432"/>
    <property type="match status" value="1"/>
</dbReference>
<proteinExistence type="predicted"/>